<dbReference type="EMBL" id="PPSL01000002">
    <property type="protein sequence ID" value="PQJ11603.1"/>
    <property type="molecule type" value="Genomic_DNA"/>
</dbReference>
<dbReference type="Pfam" id="PF13568">
    <property type="entry name" value="OMP_b-brl_2"/>
    <property type="match status" value="1"/>
</dbReference>
<dbReference type="AlphaFoldDB" id="A0A2S7SXE9"/>
<evidence type="ECO:0000313" key="2">
    <source>
        <dbReference type="EMBL" id="PQJ11603.1"/>
    </source>
</evidence>
<reference evidence="2 3" key="1">
    <citation type="submission" date="2018-01" db="EMBL/GenBank/DDBJ databases">
        <title>A novel member of the phylum Bacteroidetes isolated from glacier ice.</title>
        <authorList>
            <person name="Liu Q."/>
            <person name="Xin Y.-H."/>
        </authorList>
    </citation>
    <scope>NUCLEOTIDE SEQUENCE [LARGE SCALE GENOMIC DNA]</scope>
    <source>
        <strain evidence="2 3">RB1R16</strain>
    </source>
</reference>
<evidence type="ECO:0000259" key="1">
    <source>
        <dbReference type="Pfam" id="PF13568"/>
    </source>
</evidence>
<evidence type="ECO:0000313" key="3">
    <source>
        <dbReference type="Proteomes" id="UP000239872"/>
    </source>
</evidence>
<organism evidence="2 3">
    <name type="scientific">Flavipsychrobacter stenotrophus</name>
    <dbReference type="NCBI Taxonomy" id="2077091"/>
    <lineage>
        <taxon>Bacteria</taxon>
        <taxon>Pseudomonadati</taxon>
        <taxon>Bacteroidota</taxon>
        <taxon>Chitinophagia</taxon>
        <taxon>Chitinophagales</taxon>
        <taxon>Chitinophagaceae</taxon>
        <taxon>Flavipsychrobacter</taxon>
    </lineage>
</organism>
<protein>
    <recommendedName>
        <fullName evidence="1">Outer membrane protein beta-barrel domain-containing protein</fullName>
    </recommendedName>
</protein>
<name>A0A2S7SXE9_9BACT</name>
<dbReference type="Proteomes" id="UP000239872">
    <property type="component" value="Unassembled WGS sequence"/>
</dbReference>
<comment type="caution">
    <text evidence="2">The sequence shown here is derived from an EMBL/GenBank/DDBJ whole genome shotgun (WGS) entry which is preliminary data.</text>
</comment>
<gene>
    <name evidence="2" type="ORF">CJD36_007345</name>
</gene>
<sequence>MSTGKQGNSTFYKRAYINAMKKMILAAMTLAAASTSRGQANLGVEGGLNMANYIQKYGDNIRPSEYVSGVRIGVIIDGAIGRRCFLQSGLSYVQNGTKFYIYNTSYYPVPLTMNVNSLVLPVNFIYKTGKQYRNHFFVGGGLTFGVNINGSSTTVPKTIYNRDLRIGSEKTNDLKRLEAGGCINMGIEFKKGLFFRAGYHTGFTNLNPISNSTDAILVKNRNISLTFGFLIRKTMHKVKRSK</sequence>
<accession>A0A2S7SXE9</accession>
<dbReference type="InterPro" id="IPR025665">
    <property type="entry name" value="Beta-barrel_OMP_2"/>
</dbReference>
<feature type="domain" description="Outer membrane protein beta-barrel" evidence="1">
    <location>
        <begin position="35"/>
        <end position="206"/>
    </location>
</feature>
<proteinExistence type="predicted"/>
<keyword evidence="3" id="KW-1185">Reference proteome</keyword>